<dbReference type="InterPro" id="IPR050951">
    <property type="entry name" value="Retrovirus_Pol_polyprotein"/>
</dbReference>
<dbReference type="SUPFAM" id="SSF56672">
    <property type="entry name" value="DNA/RNA polymerases"/>
    <property type="match status" value="1"/>
</dbReference>
<dbReference type="PANTHER" id="PTHR37984:SF5">
    <property type="entry name" value="PROTEIN NYNRIN-LIKE"/>
    <property type="match status" value="1"/>
</dbReference>
<reference evidence="2" key="2">
    <citation type="submission" date="2025-08" db="UniProtKB">
        <authorList>
            <consortium name="Ensembl"/>
        </authorList>
    </citation>
    <scope>IDENTIFICATION</scope>
</reference>
<dbReference type="Proteomes" id="UP000472271">
    <property type="component" value="Chromosome 14"/>
</dbReference>
<dbReference type="Gene3D" id="3.30.70.270">
    <property type="match status" value="1"/>
</dbReference>
<dbReference type="Ensembl" id="ENSSORT00005006892.1">
    <property type="protein sequence ID" value="ENSSORP00005006632.1"/>
    <property type="gene ID" value="ENSSORG00005003878.1"/>
</dbReference>
<name>A0A672YQ31_9TELE</name>
<dbReference type="PANTHER" id="PTHR37984">
    <property type="entry name" value="PROTEIN CBG26694"/>
    <property type="match status" value="1"/>
</dbReference>
<evidence type="ECO:0000313" key="3">
    <source>
        <dbReference type="Proteomes" id="UP000472271"/>
    </source>
</evidence>
<dbReference type="InterPro" id="IPR043502">
    <property type="entry name" value="DNA/RNA_pol_sf"/>
</dbReference>
<evidence type="ECO:0008006" key="4">
    <source>
        <dbReference type="Google" id="ProtNLM"/>
    </source>
</evidence>
<feature type="region of interest" description="Disordered" evidence="1">
    <location>
        <begin position="1"/>
        <end position="30"/>
    </location>
</feature>
<dbReference type="AlphaFoldDB" id="A0A672YQ31"/>
<evidence type="ECO:0000256" key="1">
    <source>
        <dbReference type="SAM" id="MobiDB-lite"/>
    </source>
</evidence>
<dbReference type="InParanoid" id="A0A672YQ31"/>
<reference evidence="2" key="1">
    <citation type="submission" date="2019-06" db="EMBL/GenBank/DDBJ databases">
        <authorList>
            <consortium name="Wellcome Sanger Institute Data Sharing"/>
        </authorList>
    </citation>
    <scope>NUCLEOTIDE SEQUENCE [LARGE SCALE GENOMIC DNA]</scope>
</reference>
<keyword evidence="3" id="KW-1185">Reference proteome</keyword>
<sequence length="105" mass="11677">RPGQGVASASSGRSADEPNIPPPNKYAGDPETCRNFFTQLQVIFEAQPRRFSCDAAKIAYVARFLGFANFYRKFIRGFSNVAAPLHALTSLKTTFRWSPEAEEAF</sequence>
<accession>A0A672YQ31</accession>
<protein>
    <recommendedName>
        <fullName evidence="4">Reverse transcriptase/retrotransposon-derived protein RNase H-like domain-containing protein</fullName>
    </recommendedName>
</protein>
<proteinExistence type="predicted"/>
<dbReference type="InterPro" id="IPR043128">
    <property type="entry name" value="Rev_trsase/Diguanyl_cyclase"/>
</dbReference>
<organism evidence="2 3">
    <name type="scientific">Sphaeramia orbicularis</name>
    <name type="common">orbiculate cardinalfish</name>
    <dbReference type="NCBI Taxonomy" id="375764"/>
    <lineage>
        <taxon>Eukaryota</taxon>
        <taxon>Metazoa</taxon>
        <taxon>Chordata</taxon>
        <taxon>Craniata</taxon>
        <taxon>Vertebrata</taxon>
        <taxon>Euteleostomi</taxon>
        <taxon>Actinopterygii</taxon>
        <taxon>Neopterygii</taxon>
        <taxon>Teleostei</taxon>
        <taxon>Neoteleostei</taxon>
        <taxon>Acanthomorphata</taxon>
        <taxon>Gobiaria</taxon>
        <taxon>Kurtiformes</taxon>
        <taxon>Apogonoidei</taxon>
        <taxon>Apogonidae</taxon>
        <taxon>Apogoninae</taxon>
        <taxon>Sphaeramia</taxon>
    </lineage>
</organism>
<reference evidence="2" key="3">
    <citation type="submission" date="2025-09" db="UniProtKB">
        <authorList>
            <consortium name="Ensembl"/>
        </authorList>
    </citation>
    <scope>IDENTIFICATION</scope>
</reference>
<evidence type="ECO:0000313" key="2">
    <source>
        <dbReference type="Ensembl" id="ENSSORP00005006632.1"/>
    </source>
</evidence>